<organism evidence="1">
    <name type="scientific">Cylindrotheca closterium</name>
    <dbReference type="NCBI Taxonomy" id="2856"/>
    <lineage>
        <taxon>Eukaryota</taxon>
        <taxon>Sar</taxon>
        <taxon>Stramenopiles</taxon>
        <taxon>Ochrophyta</taxon>
        <taxon>Bacillariophyta</taxon>
        <taxon>Bacillariophyceae</taxon>
        <taxon>Bacillariophycidae</taxon>
        <taxon>Bacillariales</taxon>
        <taxon>Bacillariaceae</taxon>
        <taxon>Cylindrotheca</taxon>
    </lineage>
</organism>
<accession>A0A023IP20</accession>
<evidence type="ECO:0000313" key="1">
    <source>
        <dbReference type="EMBL" id="AGY78398.1"/>
    </source>
</evidence>
<dbReference type="GeneID" id="19740145"/>
<proteinExistence type="predicted"/>
<geneLocation type="chloroplast" evidence="1"/>
<dbReference type="RefSeq" id="YP_009029000.1">
    <property type="nucleotide sequence ID" value="NC_024082.1"/>
</dbReference>
<sequence>MLRKYFPDWEGRMDYQKKQEKIYRSGLDRIAEAKRARVKFKLTKREQDAFDYFNGQNFYKYYQSLETPPNIFDTRSSFLLKVEKNKNMRENFLKSYHRRKSEN</sequence>
<gene>
    <name evidence="1" type="primary">orf103_1</name>
</gene>
<dbReference type="EMBL" id="KC509522">
    <property type="protein sequence ID" value="AGY78398.1"/>
    <property type="molecule type" value="Genomic_DNA"/>
</dbReference>
<keyword evidence="1" id="KW-0150">Chloroplast</keyword>
<name>A0A023IP20_9STRA</name>
<dbReference type="AlphaFoldDB" id="A0A023IP20"/>
<keyword evidence="1" id="KW-0934">Plastid</keyword>
<protein>
    <submittedName>
        <fullName evidence="1">Uncharacterized protein</fullName>
    </submittedName>
</protein>
<reference evidence="1" key="1">
    <citation type="journal article" date="2014" name="Genome Biol. Evol.">
        <title>Serial gene losses and foreign DNA underlie size and sequence variation in the plastid genomes of diatoms.</title>
        <authorList>
            <person name="Ruck E.C."/>
            <person name="Nakov T."/>
            <person name="Jansen R.K."/>
            <person name="Theriot E.C."/>
            <person name="Alverson A.J."/>
        </authorList>
    </citation>
    <scope>NUCLEOTIDE SEQUENCE</scope>
    <source>
        <strain evidence="1">Ccmp1855</strain>
    </source>
</reference>